<dbReference type="Pfam" id="PF00528">
    <property type="entry name" value="BPD_transp_1"/>
    <property type="match status" value="1"/>
</dbReference>
<keyword evidence="5 7" id="KW-1133">Transmembrane helix</keyword>
<reference evidence="10" key="1">
    <citation type="journal article" date="2019" name="Int. J. Syst. Evol. Microbiol.">
        <title>The Global Catalogue of Microorganisms (GCM) 10K type strain sequencing project: providing services to taxonomists for standard genome sequencing and annotation.</title>
        <authorList>
            <consortium name="The Broad Institute Genomics Platform"/>
            <consortium name="The Broad Institute Genome Sequencing Center for Infectious Disease"/>
            <person name="Wu L."/>
            <person name="Ma J."/>
        </authorList>
    </citation>
    <scope>NUCLEOTIDE SEQUENCE [LARGE SCALE GENOMIC DNA]</scope>
    <source>
        <strain evidence="10">JCM 16904</strain>
    </source>
</reference>
<feature type="transmembrane region" description="Helical" evidence="7">
    <location>
        <begin position="93"/>
        <end position="113"/>
    </location>
</feature>
<evidence type="ECO:0000256" key="5">
    <source>
        <dbReference type="ARBA" id="ARBA00022989"/>
    </source>
</evidence>
<dbReference type="PANTHER" id="PTHR30193:SF37">
    <property type="entry name" value="INNER MEMBRANE ABC TRANSPORTER PERMEASE PROTEIN YCJO"/>
    <property type="match status" value="1"/>
</dbReference>
<evidence type="ECO:0000256" key="6">
    <source>
        <dbReference type="ARBA" id="ARBA00023136"/>
    </source>
</evidence>
<dbReference type="InterPro" id="IPR051393">
    <property type="entry name" value="ABC_transporter_permease"/>
</dbReference>
<protein>
    <submittedName>
        <fullName evidence="9">Sugar ABC transporter permease</fullName>
    </submittedName>
</protein>
<evidence type="ECO:0000256" key="2">
    <source>
        <dbReference type="ARBA" id="ARBA00022448"/>
    </source>
</evidence>
<dbReference type="Proteomes" id="UP001500902">
    <property type="component" value="Unassembled WGS sequence"/>
</dbReference>
<keyword evidence="2 7" id="KW-0813">Transport</keyword>
<comment type="similarity">
    <text evidence="7">Belongs to the binding-protein-dependent transport system permease family.</text>
</comment>
<feature type="domain" description="ABC transmembrane type-1" evidence="8">
    <location>
        <begin position="88"/>
        <end position="302"/>
    </location>
</feature>
<feature type="transmembrane region" description="Helical" evidence="7">
    <location>
        <begin position="229"/>
        <end position="254"/>
    </location>
</feature>
<dbReference type="SUPFAM" id="SSF161098">
    <property type="entry name" value="MetI-like"/>
    <property type="match status" value="1"/>
</dbReference>
<feature type="transmembrane region" description="Helical" evidence="7">
    <location>
        <begin position="30"/>
        <end position="56"/>
    </location>
</feature>
<evidence type="ECO:0000259" key="8">
    <source>
        <dbReference type="PROSITE" id="PS50928"/>
    </source>
</evidence>
<dbReference type="RefSeq" id="WP_344893000.1">
    <property type="nucleotide sequence ID" value="NZ_BAAAZP010000201.1"/>
</dbReference>
<dbReference type="EMBL" id="BAAAZP010000201">
    <property type="protein sequence ID" value="GAA3708836.1"/>
    <property type="molecule type" value="Genomic_DNA"/>
</dbReference>
<comment type="caution">
    <text evidence="9">The sequence shown here is derived from an EMBL/GenBank/DDBJ whole genome shotgun (WGS) entry which is preliminary data.</text>
</comment>
<evidence type="ECO:0000256" key="1">
    <source>
        <dbReference type="ARBA" id="ARBA00004651"/>
    </source>
</evidence>
<evidence type="ECO:0000256" key="4">
    <source>
        <dbReference type="ARBA" id="ARBA00022692"/>
    </source>
</evidence>
<sequence>MAIMQVHRSAAPAARPGHAERRTRLRRAAVGFAFMAPLLVVNVVVIAAPGAMSIWYSFTDWTGLGPASFVGLDNYTNLLGDPEFHNALLHNTLWTLFFLTVPMAMGLFGAFLLSHIRRFQMLFRVAYFIPYVVATVVSGSIWESLLSPDQGIGDGLAAIGLPWLKDVNFLGDPDLALGTVAFVNTWQWWGFLVVIFLASMQAVSPQLYEAARLDGANRWREFWHITLPGIRPTLMFLGLMTVIWSFLIFDYIYILTQGGPAGSTDVLGTLLYRNAFANLQAGYAASIGVVMALVSVIAVSGFLYLRRRGWDI</sequence>
<evidence type="ECO:0000256" key="3">
    <source>
        <dbReference type="ARBA" id="ARBA00022475"/>
    </source>
</evidence>
<keyword evidence="6 7" id="KW-0472">Membrane</keyword>
<keyword evidence="10" id="KW-1185">Reference proteome</keyword>
<dbReference type="CDD" id="cd06261">
    <property type="entry name" value="TM_PBP2"/>
    <property type="match status" value="1"/>
</dbReference>
<dbReference type="InterPro" id="IPR035906">
    <property type="entry name" value="MetI-like_sf"/>
</dbReference>
<feature type="transmembrane region" description="Helical" evidence="7">
    <location>
        <begin position="186"/>
        <end position="208"/>
    </location>
</feature>
<dbReference type="Gene3D" id="1.10.3720.10">
    <property type="entry name" value="MetI-like"/>
    <property type="match status" value="1"/>
</dbReference>
<feature type="transmembrane region" description="Helical" evidence="7">
    <location>
        <begin position="281"/>
        <end position="305"/>
    </location>
</feature>
<dbReference type="PROSITE" id="PS50928">
    <property type="entry name" value="ABC_TM1"/>
    <property type="match status" value="1"/>
</dbReference>
<proteinExistence type="inferred from homology"/>
<dbReference type="PANTHER" id="PTHR30193">
    <property type="entry name" value="ABC TRANSPORTER PERMEASE PROTEIN"/>
    <property type="match status" value="1"/>
</dbReference>
<organism evidence="9 10">
    <name type="scientific">Nonomuraea antimicrobica</name>
    <dbReference type="NCBI Taxonomy" id="561173"/>
    <lineage>
        <taxon>Bacteria</taxon>
        <taxon>Bacillati</taxon>
        <taxon>Actinomycetota</taxon>
        <taxon>Actinomycetes</taxon>
        <taxon>Streptosporangiales</taxon>
        <taxon>Streptosporangiaceae</taxon>
        <taxon>Nonomuraea</taxon>
    </lineage>
</organism>
<gene>
    <name evidence="9" type="ORF">GCM10022224_087900</name>
</gene>
<evidence type="ECO:0000256" key="7">
    <source>
        <dbReference type="RuleBase" id="RU363032"/>
    </source>
</evidence>
<keyword evidence="3" id="KW-1003">Cell membrane</keyword>
<keyword evidence="4 7" id="KW-0812">Transmembrane</keyword>
<evidence type="ECO:0000313" key="10">
    <source>
        <dbReference type="Proteomes" id="UP001500902"/>
    </source>
</evidence>
<accession>A0ABP7DTC0</accession>
<feature type="transmembrane region" description="Helical" evidence="7">
    <location>
        <begin position="125"/>
        <end position="142"/>
    </location>
</feature>
<evidence type="ECO:0000313" key="9">
    <source>
        <dbReference type="EMBL" id="GAA3708836.1"/>
    </source>
</evidence>
<comment type="subcellular location">
    <subcellularLocation>
        <location evidence="1 7">Cell membrane</location>
        <topology evidence="1 7">Multi-pass membrane protein</topology>
    </subcellularLocation>
</comment>
<name>A0ABP7DTC0_9ACTN</name>
<dbReference type="InterPro" id="IPR000515">
    <property type="entry name" value="MetI-like"/>
</dbReference>